<evidence type="ECO:0000256" key="3">
    <source>
        <dbReference type="ARBA" id="ARBA00023002"/>
    </source>
</evidence>
<sequence length="565" mass="60749">MSQTEFSGDISSDASDPYARRAQTFPRLDEEMVDRVSSFGFDFKVAKGTILYSRGERQTDFFLIKSGSIEILDLGDDGVPRVLTVQGEREFTGELDLFNNRENLVSARAGEDAHLVRVERSSFLRMMSAEPDIGEIITRALILRRVGFIKHGQAGVVLIGPSHAADTLRLQRFLTRNSYPHRLIDSDVDPHAKEMVTALKICSLSLPVIVPPGKAVLQNPTTGQLADVLGLTERIDPNDVYDVLVVGAGPSGLASAVYAASEGLKTIVIEGVAPGGQAGTSSKIENYLGFPTGISGQALAGRAQVQAQKFGARLAISRMAVSIDCGELPYRVVLDDGQTVSARAIVVATGARYRKPELLNYERFEGQGIHYAATAMEAQLCQEQEVIVVGGGNSAGQAAMFLSHSVKHLHILVRGPGLKETMSDYLVRRIEKSHKISLHPYTEISVIDGDRYLNKVTWTNRSTGVDETRSISNIFMMIGAAPNTEWLDGCIKLDKSGFIETGIMAGVVSSGSPFETSASGIFAVGDVRAGSVKRVASGVGEGSVVVQAIHQYLRQIPTAPATKAG</sequence>
<dbReference type="InterPro" id="IPR000595">
    <property type="entry name" value="cNMP-bd_dom"/>
</dbReference>
<evidence type="ECO:0000313" key="5">
    <source>
        <dbReference type="EMBL" id="MBB3146621.1"/>
    </source>
</evidence>
<dbReference type="Proteomes" id="UP000554520">
    <property type="component" value="Unassembled WGS sequence"/>
</dbReference>
<dbReference type="PRINTS" id="PR00469">
    <property type="entry name" value="PNDRDTASEII"/>
</dbReference>
<dbReference type="PROSITE" id="PS50042">
    <property type="entry name" value="CNMP_BINDING_3"/>
    <property type="match status" value="1"/>
</dbReference>
<dbReference type="CDD" id="cd00038">
    <property type="entry name" value="CAP_ED"/>
    <property type="match status" value="1"/>
</dbReference>
<dbReference type="Gene3D" id="2.60.120.10">
    <property type="entry name" value="Jelly Rolls"/>
    <property type="match status" value="1"/>
</dbReference>
<dbReference type="SUPFAM" id="SSF51905">
    <property type="entry name" value="FAD/NAD(P)-binding domain"/>
    <property type="match status" value="1"/>
</dbReference>
<gene>
    <name evidence="5" type="ORF">FHS21_003036</name>
</gene>
<dbReference type="RefSeq" id="WP_183662389.1">
    <property type="nucleotide sequence ID" value="NZ_JACHXN010000008.1"/>
</dbReference>
<keyword evidence="2" id="KW-0285">Flavoprotein</keyword>
<dbReference type="Pfam" id="PF07992">
    <property type="entry name" value="Pyr_redox_2"/>
    <property type="match status" value="1"/>
</dbReference>
<dbReference type="PANTHER" id="PTHR48105">
    <property type="entry name" value="THIOREDOXIN REDUCTASE 1-RELATED-RELATED"/>
    <property type="match status" value="1"/>
</dbReference>
<dbReference type="EMBL" id="JACHXN010000008">
    <property type="protein sequence ID" value="MBB3146621.1"/>
    <property type="molecule type" value="Genomic_DNA"/>
</dbReference>
<dbReference type="GO" id="GO:0016491">
    <property type="term" value="F:oxidoreductase activity"/>
    <property type="evidence" value="ECO:0007669"/>
    <property type="project" value="UniProtKB-KW"/>
</dbReference>
<dbReference type="SUPFAM" id="SSF51206">
    <property type="entry name" value="cAMP-binding domain-like"/>
    <property type="match status" value="1"/>
</dbReference>
<dbReference type="InterPro" id="IPR050097">
    <property type="entry name" value="Ferredoxin-NADP_redctase_2"/>
</dbReference>
<organism evidence="5 6">
    <name type="scientific">Phyllobacterium trifolii</name>
    <dbReference type="NCBI Taxonomy" id="300193"/>
    <lineage>
        <taxon>Bacteria</taxon>
        <taxon>Pseudomonadati</taxon>
        <taxon>Pseudomonadota</taxon>
        <taxon>Alphaproteobacteria</taxon>
        <taxon>Hyphomicrobiales</taxon>
        <taxon>Phyllobacteriaceae</taxon>
        <taxon>Phyllobacterium</taxon>
    </lineage>
</organism>
<reference evidence="5 6" key="1">
    <citation type="submission" date="2020-08" db="EMBL/GenBank/DDBJ databases">
        <title>Genomic Encyclopedia of Type Strains, Phase III (KMG-III): the genomes of soil and plant-associated and newly described type strains.</title>
        <authorList>
            <person name="Whitman W."/>
        </authorList>
    </citation>
    <scope>NUCLEOTIDE SEQUENCE [LARGE SCALE GENOMIC DNA]</scope>
    <source>
        <strain evidence="5 6">CECT 7015</strain>
    </source>
</reference>
<proteinExistence type="predicted"/>
<evidence type="ECO:0000259" key="4">
    <source>
        <dbReference type="PROSITE" id="PS50042"/>
    </source>
</evidence>
<dbReference type="Pfam" id="PF00027">
    <property type="entry name" value="cNMP_binding"/>
    <property type="match status" value="1"/>
</dbReference>
<dbReference type="AlphaFoldDB" id="A0A839UD61"/>
<name>A0A839UD61_9HYPH</name>
<dbReference type="PRINTS" id="PR00368">
    <property type="entry name" value="FADPNR"/>
</dbReference>
<keyword evidence="3 5" id="KW-0560">Oxidoreductase</keyword>
<protein>
    <recommendedName>
        <fullName evidence="1">Thioredoxin reductase</fullName>
    </recommendedName>
</protein>
<dbReference type="Gene3D" id="3.50.50.60">
    <property type="entry name" value="FAD/NAD(P)-binding domain"/>
    <property type="match status" value="2"/>
</dbReference>
<accession>A0A839UD61</accession>
<feature type="domain" description="Cyclic nucleotide-binding" evidence="4">
    <location>
        <begin position="24"/>
        <end position="144"/>
    </location>
</feature>
<dbReference type="InterPro" id="IPR014710">
    <property type="entry name" value="RmlC-like_jellyroll"/>
</dbReference>
<evidence type="ECO:0000256" key="2">
    <source>
        <dbReference type="ARBA" id="ARBA00022630"/>
    </source>
</evidence>
<keyword evidence="6" id="KW-1185">Reference proteome</keyword>
<dbReference type="InterPro" id="IPR023753">
    <property type="entry name" value="FAD/NAD-binding_dom"/>
</dbReference>
<dbReference type="InterPro" id="IPR036188">
    <property type="entry name" value="FAD/NAD-bd_sf"/>
</dbReference>
<dbReference type="SMART" id="SM00100">
    <property type="entry name" value="cNMP"/>
    <property type="match status" value="1"/>
</dbReference>
<comment type="caution">
    <text evidence="5">The sequence shown here is derived from an EMBL/GenBank/DDBJ whole genome shotgun (WGS) entry which is preliminary data.</text>
</comment>
<evidence type="ECO:0000256" key="1">
    <source>
        <dbReference type="ARBA" id="ARBA00018719"/>
    </source>
</evidence>
<dbReference type="InterPro" id="IPR018490">
    <property type="entry name" value="cNMP-bd_dom_sf"/>
</dbReference>
<evidence type="ECO:0000313" key="6">
    <source>
        <dbReference type="Proteomes" id="UP000554520"/>
    </source>
</evidence>